<dbReference type="Pfam" id="PF04055">
    <property type="entry name" value="Radical_SAM"/>
    <property type="match status" value="1"/>
</dbReference>
<protein>
    <recommendedName>
        <fullName evidence="5">Radical SAM core domain-containing protein</fullName>
    </recommendedName>
</protein>
<dbReference type="SUPFAM" id="SSF102114">
    <property type="entry name" value="Radical SAM enzymes"/>
    <property type="match status" value="1"/>
</dbReference>
<evidence type="ECO:0000256" key="4">
    <source>
        <dbReference type="ARBA" id="ARBA00023014"/>
    </source>
</evidence>
<keyword evidence="1" id="KW-0949">S-adenosyl-L-methionine</keyword>
<dbReference type="CDD" id="cd01335">
    <property type="entry name" value="Radical_SAM"/>
    <property type="match status" value="1"/>
</dbReference>
<evidence type="ECO:0000313" key="6">
    <source>
        <dbReference type="EMBL" id="EKD44571.1"/>
    </source>
</evidence>
<dbReference type="GO" id="GO:0003824">
    <property type="term" value="F:catalytic activity"/>
    <property type="evidence" value="ECO:0007669"/>
    <property type="project" value="InterPro"/>
</dbReference>
<dbReference type="InterPro" id="IPR050377">
    <property type="entry name" value="Radical_SAM_PqqE_MftC-like"/>
</dbReference>
<dbReference type="GO" id="GO:0046872">
    <property type="term" value="F:metal ion binding"/>
    <property type="evidence" value="ECO:0007669"/>
    <property type="project" value="UniProtKB-KW"/>
</dbReference>
<organism evidence="6">
    <name type="scientific">uncultured bacterium</name>
    <name type="common">gcode 4</name>
    <dbReference type="NCBI Taxonomy" id="1234023"/>
    <lineage>
        <taxon>Bacteria</taxon>
        <taxon>environmental samples</taxon>
    </lineage>
</organism>
<dbReference type="InterPro" id="IPR007197">
    <property type="entry name" value="rSAM"/>
</dbReference>
<keyword evidence="3" id="KW-0408">Iron</keyword>
<accession>K1Z5S3</accession>
<evidence type="ECO:0000256" key="2">
    <source>
        <dbReference type="ARBA" id="ARBA00022723"/>
    </source>
</evidence>
<dbReference type="PROSITE" id="PS51918">
    <property type="entry name" value="RADICAL_SAM"/>
    <property type="match status" value="1"/>
</dbReference>
<keyword evidence="4" id="KW-0411">Iron-sulfur</keyword>
<evidence type="ECO:0000256" key="1">
    <source>
        <dbReference type="ARBA" id="ARBA00022691"/>
    </source>
</evidence>
<evidence type="ECO:0000259" key="5">
    <source>
        <dbReference type="PROSITE" id="PS51918"/>
    </source>
</evidence>
<keyword evidence="2" id="KW-0479">Metal-binding</keyword>
<dbReference type="Gene3D" id="3.20.20.70">
    <property type="entry name" value="Aldolase class I"/>
    <property type="match status" value="1"/>
</dbReference>
<dbReference type="SFLD" id="SFLDS00029">
    <property type="entry name" value="Radical_SAM"/>
    <property type="match status" value="1"/>
</dbReference>
<reference evidence="6" key="1">
    <citation type="journal article" date="2012" name="Science">
        <title>Fermentation, hydrogen, and sulfur metabolism in multiple uncultivated bacterial phyla.</title>
        <authorList>
            <person name="Wrighton K.C."/>
            <person name="Thomas B.C."/>
            <person name="Sharon I."/>
            <person name="Miller C.S."/>
            <person name="Castelle C.J."/>
            <person name="VerBerkmoes N.C."/>
            <person name="Wilkins M.J."/>
            <person name="Hettich R.L."/>
            <person name="Lipton M.S."/>
            <person name="Williams K.H."/>
            <person name="Long P.E."/>
            <person name="Banfield J.F."/>
        </authorList>
    </citation>
    <scope>NUCLEOTIDE SEQUENCE [LARGE SCALE GENOMIC DNA]</scope>
</reference>
<dbReference type="PANTHER" id="PTHR11228:SF7">
    <property type="entry name" value="PQQA PEPTIDE CYCLASE"/>
    <property type="match status" value="1"/>
</dbReference>
<feature type="domain" description="Radical SAM core" evidence="5">
    <location>
        <begin position="7"/>
        <end position="213"/>
    </location>
</feature>
<dbReference type="PANTHER" id="PTHR11228">
    <property type="entry name" value="RADICAL SAM DOMAIN PROTEIN"/>
    <property type="match status" value="1"/>
</dbReference>
<proteinExistence type="predicted"/>
<dbReference type="InterPro" id="IPR058240">
    <property type="entry name" value="rSAM_sf"/>
</dbReference>
<name>K1Z5S3_9BACT</name>
<evidence type="ECO:0000256" key="3">
    <source>
        <dbReference type="ARBA" id="ARBA00023004"/>
    </source>
</evidence>
<gene>
    <name evidence="6" type="ORF">ACD_71C00097G0007</name>
</gene>
<dbReference type="InterPro" id="IPR013785">
    <property type="entry name" value="Aldolase_TIM"/>
</dbReference>
<dbReference type="EMBL" id="AMFJ01028828">
    <property type="protein sequence ID" value="EKD44571.1"/>
    <property type="molecule type" value="Genomic_DNA"/>
</dbReference>
<comment type="caution">
    <text evidence="6">The sequence shown here is derived from an EMBL/GenBank/DDBJ whole genome shotgun (WGS) entry which is preliminary data.</text>
</comment>
<dbReference type="AlphaFoldDB" id="K1Z5S3"/>
<dbReference type="GO" id="GO:0051536">
    <property type="term" value="F:iron-sulfur cluster binding"/>
    <property type="evidence" value="ECO:0007669"/>
    <property type="project" value="UniProtKB-KW"/>
</dbReference>
<sequence>MKNFSRLEEIWSVRLKITDDCVWSCKFCHNEWDIGAETLVWNGDLENKFITLREIFWIREVHLTGWEPSLNKDIGNIISWLKKIWMDVKMTSNGQFSEETRNVIVNSWIDAVNFSVQSMNPIDLQSVMKRNVSETWANEQIERWKENIIALYSRGIKVRINSVLWTLEDLPRIQKIINWAIENNVEMRVLDDLNQKENAKKAIEELILRVWGKLKEIINTSGTSSKRLIYELPNQGLFTIKQIAEVYLSGICEECPHFEWNSCQEGFYSIRMQKNKKDGEYSIILCIQNQNSETIIPFDDFLQSYYLKKYEHITLARWN</sequence>